<dbReference type="PANTHER" id="PTHR43300:SF11">
    <property type="entry name" value="ACETYLTRANSFERASE RV3034C-RELATED"/>
    <property type="match status" value="1"/>
</dbReference>
<dbReference type="NCBIfam" id="NF000311">
    <property type="entry name" value="Vat_ABCDEFH"/>
    <property type="match status" value="1"/>
</dbReference>
<dbReference type="InterPro" id="IPR001451">
    <property type="entry name" value="Hexapep"/>
</dbReference>
<keyword evidence="5" id="KW-0012">Acyltransferase</keyword>
<dbReference type="GO" id="GO:0016746">
    <property type="term" value="F:acyltransferase activity"/>
    <property type="evidence" value="ECO:0007669"/>
    <property type="project" value="UniProtKB-KW"/>
</dbReference>
<keyword evidence="4" id="KW-0046">Antibiotic resistance</keyword>
<comment type="caution">
    <text evidence="6">The sequence shown here is derived from an EMBL/GenBank/DDBJ whole genome shotgun (WGS) entry which is preliminary data.</text>
</comment>
<dbReference type="PROSITE" id="PS00101">
    <property type="entry name" value="HEXAPEP_TRANSFERASES"/>
    <property type="match status" value="1"/>
</dbReference>
<evidence type="ECO:0000313" key="7">
    <source>
        <dbReference type="Proteomes" id="UP000681162"/>
    </source>
</evidence>
<keyword evidence="7" id="KW-1185">Reference proteome</keyword>
<keyword evidence="3" id="KW-0677">Repeat</keyword>
<evidence type="ECO:0000256" key="2">
    <source>
        <dbReference type="ARBA" id="ARBA00022679"/>
    </source>
</evidence>
<protein>
    <submittedName>
        <fullName evidence="6">Vat family streptogramin A O-acetyltransferase</fullName>
    </submittedName>
</protein>
<gene>
    <name evidence="6" type="ORF">J41TS12_13890</name>
</gene>
<dbReference type="Pfam" id="PF00132">
    <property type="entry name" value="Hexapep"/>
    <property type="match status" value="1"/>
</dbReference>
<evidence type="ECO:0000313" key="6">
    <source>
        <dbReference type="EMBL" id="GIO36528.1"/>
    </source>
</evidence>
<sequence length="216" mass="24282">MQLGPNPNAVYPNENIKSVCYIKNVITRPNIIVGDYTYYDDIGGAERFEEHVTHHYDFLGDKLIIGKFCALAKGIEFVMNGANHRMRSVTTYPFNIMGHGWEKAMPTREDLPFKGDTVVGNDVWIGQNVTVMPGVQIGDGAIVAANSVVTRNVPAYHVAGGNPVRIIKKRFDDDLIQYLLELKWWDWPARKIFDNLEALCSGDLTEIRRVQGGRDA</sequence>
<dbReference type="PANTHER" id="PTHR43300">
    <property type="entry name" value="ACETYLTRANSFERASE"/>
    <property type="match status" value="1"/>
</dbReference>
<name>A0A919XUA8_9BACL</name>
<accession>A0A919XUA8</accession>
<evidence type="ECO:0000256" key="4">
    <source>
        <dbReference type="ARBA" id="ARBA00023251"/>
    </source>
</evidence>
<dbReference type="FunFam" id="2.160.10.10:FF:000037">
    <property type="entry name" value="Streptogramin A acetyltransferase"/>
    <property type="match status" value="1"/>
</dbReference>
<dbReference type="Gene3D" id="2.160.10.10">
    <property type="entry name" value="Hexapeptide repeat proteins"/>
    <property type="match status" value="1"/>
</dbReference>
<reference evidence="6 7" key="1">
    <citation type="submission" date="2021-03" db="EMBL/GenBank/DDBJ databases">
        <title>Antimicrobial resistance genes in bacteria isolated from Japanese honey, and their potential for conferring macrolide and lincosamide resistance in the American foulbrood pathogen Paenibacillus larvae.</title>
        <authorList>
            <person name="Okamoto M."/>
            <person name="Kumagai M."/>
            <person name="Kanamori H."/>
            <person name="Takamatsu D."/>
        </authorList>
    </citation>
    <scope>NUCLEOTIDE SEQUENCE [LARGE SCALE GENOMIC DNA]</scope>
    <source>
        <strain evidence="6 7">J41TS12</strain>
    </source>
</reference>
<organism evidence="6 7">
    <name type="scientific">Paenibacillus antibioticophila</name>
    <dbReference type="NCBI Taxonomy" id="1274374"/>
    <lineage>
        <taxon>Bacteria</taxon>
        <taxon>Bacillati</taxon>
        <taxon>Bacillota</taxon>
        <taxon>Bacilli</taxon>
        <taxon>Bacillales</taxon>
        <taxon>Paenibacillaceae</taxon>
        <taxon>Paenibacillus</taxon>
    </lineage>
</organism>
<evidence type="ECO:0000256" key="5">
    <source>
        <dbReference type="ARBA" id="ARBA00023315"/>
    </source>
</evidence>
<keyword evidence="2" id="KW-0808">Transferase</keyword>
<evidence type="ECO:0000256" key="3">
    <source>
        <dbReference type="ARBA" id="ARBA00022737"/>
    </source>
</evidence>
<dbReference type="InterPro" id="IPR018357">
    <property type="entry name" value="Hexapep_transf_CS"/>
</dbReference>
<dbReference type="Proteomes" id="UP000681162">
    <property type="component" value="Unassembled WGS sequence"/>
</dbReference>
<proteinExistence type="inferred from homology"/>
<dbReference type="SUPFAM" id="SSF51161">
    <property type="entry name" value="Trimeric LpxA-like enzymes"/>
    <property type="match status" value="1"/>
</dbReference>
<comment type="similarity">
    <text evidence="1">Belongs to the transferase hexapeptide repeat family.</text>
</comment>
<evidence type="ECO:0000256" key="1">
    <source>
        <dbReference type="ARBA" id="ARBA00007274"/>
    </source>
</evidence>
<dbReference type="GO" id="GO:0046677">
    <property type="term" value="P:response to antibiotic"/>
    <property type="evidence" value="ECO:0007669"/>
    <property type="project" value="UniProtKB-KW"/>
</dbReference>
<dbReference type="CDD" id="cd03349">
    <property type="entry name" value="LbH_XAT"/>
    <property type="match status" value="1"/>
</dbReference>
<dbReference type="EMBL" id="BORR01000004">
    <property type="protein sequence ID" value="GIO36528.1"/>
    <property type="molecule type" value="Genomic_DNA"/>
</dbReference>
<dbReference type="RefSeq" id="WP_212938878.1">
    <property type="nucleotide sequence ID" value="NZ_BORR01000004.1"/>
</dbReference>
<dbReference type="InterPro" id="IPR050179">
    <property type="entry name" value="Trans_hexapeptide_repeat"/>
</dbReference>
<dbReference type="AlphaFoldDB" id="A0A919XUA8"/>
<dbReference type="InterPro" id="IPR011004">
    <property type="entry name" value="Trimer_LpxA-like_sf"/>
</dbReference>